<dbReference type="SUPFAM" id="SSF52777">
    <property type="entry name" value="CoA-dependent acyltransferases"/>
    <property type="match status" value="1"/>
</dbReference>
<dbReference type="PANTHER" id="PTHR38474">
    <property type="entry name" value="SLR0299 PROTEIN"/>
    <property type="match status" value="1"/>
</dbReference>
<dbReference type="Proteomes" id="UP000440498">
    <property type="component" value="Unassembled WGS sequence"/>
</dbReference>
<name>A0A6A7MVX2_9BURK</name>
<dbReference type="GO" id="GO:0008811">
    <property type="term" value="F:chloramphenicol O-acetyltransferase activity"/>
    <property type="evidence" value="ECO:0007669"/>
    <property type="project" value="InterPro"/>
</dbReference>
<reference evidence="1 2" key="1">
    <citation type="submission" date="2019-10" db="EMBL/GenBank/DDBJ databases">
        <title>Two novel species isolated from a subtropical stream in China.</title>
        <authorList>
            <person name="Lu H."/>
        </authorList>
    </citation>
    <scope>NUCLEOTIDE SEQUENCE [LARGE SCALE GENOMIC DNA]</scope>
    <source>
        <strain evidence="1 2">FT29W</strain>
    </source>
</reference>
<dbReference type="AlphaFoldDB" id="A0A6A7MVX2"/>
<organism evidence="1 2">
    <name type="scientific">Rugamonas aquatica</name>
    <dbReference type="NCBI Taxonomy" id="2743357"/>
    <lineage>
        <taxon>Bacteria</taxon>
        <taxon>Pseudomonadati</taxon>
        <taxon>Pseudomonadota</taxon>
        <taxon>Betaproteobacteria</taxon>
        <taxon>Burkholderiales</taxon>
        <taxon>Oxalobacteraceae</taxon>
        <taxon>Telluria group</taxon>
        <taxon>Rugamonas</taxon>
    </lineage>
</organism>
<evidence type="ECO:0000313" key="2">
    <source>
        <dbReference type="Proteomes" id="UP000440498"/>
    </source>
</evidence>
<dbReference type="SMART" id="SM01059">
    <property type="entry name" value="CAT"/>
    <property type="match status" value="1"/>
</dbReference>
<proteinExistence type="predicted"/>
<accession>A0A6A7MVX2</accession>
<comment type="caution">
    <text evidence="1">The sequence shown here is derived from an EMBL/GenBank/DDBJ whole genome shotgun (WGS) entry which is preliminary data.</text>
</comment>
<dbReference type="Gene3D" id="3.30.559.10">
    <property type="entry name" value="Chloramphenicol acetyltransferase-like domain"/>
    <property type="match status" value="1"/>
</dbReference>
<dbReference type="RefSeq" id="WP_008449415.1">
    <property type="nucleotide sequence ID" value="NZ_WHUG01000001.1"/>
</dbReference>
<dbReference type="InterPro" id="IPR023213">
    <property type="entry name" value="CAT-like_dom_sf"/>
</dbReference>
<sequence>MHNFEKRRDRYNAFASFENPLVNLSFELEVPDFRPFCKANQLPPFHVFLYCVLNSLKEIDNFMYRVFEGEVIKIDDFMASYTVLNQDNNLNFARFQRSSDLREFVARSLEAKKFAESSDVLVNSTEALSPLDKRRNVHITCMPWLKLVAIEHPIYQHKSYDIPSLAWGRFSDPRDDGKLSVNMSVLAHHGFVDGYHVHLLAQAIAARAAHIIG</sequence>
<dbReference type="PANTHER" id="PTHR38474:SF1">
    <property type="entry name" value="SLR0299 PROTEIN"/>
    <property type="match status" value="1"/>
</dbReference>
<evidence type="ECO:0008006" key="3">
    <source>
        <dbReference type="Google" id="ProtNLM"/>
    </source>
</evidence>
<dbReference type="EMBL" id="WHUG01000001">
    <property type="protein sequence ID" value="MQA36549.1"/>
    <property type="molecule type" value="Genomic_DNA"/>
</dbReference>
<evidence type="ECO:0000313" key="1">
    <source>
        <dbReference type="EMBL" id="MQA36549.1"/>
    </source>
</evidence>
<dbReference type="Pfam" id="PF00302">
    <property type="entry name" value="CAT"/>
    <property type="match status" value="1"/>
</dbReference>
<gene>
    <name evidence="1" type="ORF">GEV02_00175</name>
</gene>
<keyword evidence="2" id="KW-1185">Reference proteome</keyword>
<protein>
    <recommendedName>
        <fullName evidence="3">Chloramphenicol acetyltransferase</fullName>
    </recommendedName>
</protein>
<dbReference type="InterPro" id="IPR001707">
    <property type="entry name" value="Cmp_AcTrfase"/>
</dbReference>